<reference evidence="2" key="1">
    <citation type="submission" date="2018-08" db="EMBL/GenBank/DDBJ databases">
        <authorList>
            <person name="Ashton P.M."/>
            <person name="Dallman T."/>
            <person name="Nair S."/>
            <person name="De Pinna E."/>
            <person name="Peters T."/>
            <person name="Grant K."/>
        </authorList>
    </citation>
    <scope>NUCLEOTIDE SEQUENCE [LARGE SCALE GENOMIC DNA]</scope>
    <source>
        <strain evidence="2">294779</strain>
    </source>
</reference>
<proteinExistence type="predicted"/>
<feature type="region of interest" description="Disordered" evidence="1">
    <location>
        <begin position="42"/>
        <end position="85"/>
    </location>
</feature>
<comment type="caution">
    <text evidence="2">The sequence shown here is derived from an EMBL/GenBank/DDBJ whole genome shotgun (WGS) entry which is preliminary data.</text>
</comment>
<evidence type="ECO:0000313" key="2">
    <source>
        <dbReference type="EMBL" id="ECC3917789.1"/>
    </source>
</evidence>
<dbReference type="AlphaFoldDB" id="A0A5Y1YFA2"/>
<evidence type="ECO:0000256" key="1">
    <source>
        <dbReference type="SAM" id="MobiDB-lite"/>
    </source>
</evidence>
<name>A0A5Y1YFA2_SALDZ</name>
<protein>
    <submittedName>
        <fullName evidence="2">Chromosome partitioning protein ParB</fullName>
    </submittedName>
</protein>
<feature type="non-terminal residue" evidence="2">
    <location>
        <position position="1"/>
    </location>
</feature>
<sequence length="85" mass="8940">IAALNEAGLTGAARDAEKLKKGDAAELAEDKMRENRWVPVWMRAPDAQKGSSDAPDTVTDAENAGSDAQDGSSDTDIRKNLPDAA</sequence>
<accession>A0A5Y1YFA2</accession>
<gene>
    <name evidence="2" type="ORF">CTQ69_28585</name>
</gene>
<dbReference type="Proteomes" id="UP000839735">
    <property type="component" value="Unassembled WGS sequence"/>
</dbReference>
<organism evidence="2">
    <name type="scientific">Salmonella diarizonae</name>
    <dbReference type="NCBI Taxonomy" id="59204"/>
    <lineage>
        <taxon>Bacteria</taxon>
        <taxon>Pseudomonadati</taxon>
        <taxon>Pseudomonadota</taxon>
        <taxon>Gammaproteobacteria</taxon>
        <taxon>Enterobacterales</taxon>
        <taxon>Enterobacteriaceae</taxon>
        <taxon>Salmonella</taxon>
    </lineage>
</organism>
<feature type="compositionally biased region" description="Basic and acidic residues" evidence="1">
    <location>
        <begin position="75"/>
        <end position="85"/>
    </location>
</feature>
<dbReference type="EMBL" id="AAIBIC010000158">
    <property type="protein sequence ID" value="ECC3917789.1"/>
    <property type="molecule type" value="Genomic_DNA"/>
</dbReference>